<evidence type="ECO:0000313" key="2">
    <source>
        <dbReference type="EMBL" id="KFD63012.1"/>
    </source>
</evidence>
<dbReference type="AlphaFoldDB" id="A0A085N0L6"/>
<accession>A0A085N0L6</accession>
<sequence length="68" mass="8019">MEAKLKLVQLHDKTISKERLNEPGYEKLLVYEAGVRLSDDSSRKKLHTRFSQNYCHNSHCLRIICRSM</sequence>
<evidence type="ECO:0000313" key="1">
    <source>
        <dbReference type="EMBL" id="KFD54093.1"/>
    </source>
</evidence>
<keyword evidence="3" id="KW-1185">Reference proteome</keyword>
<dbReference type="EMBL" id="KL363211">
    <property type="protein sequence ID" value="KFD54093.1"/>
    <property type="molecule type" value="Genomic_DNA"/>
</dbReference>
<dbReference type="EMBL" id="KL367582">
    <property type="protein sequence ID" value="KFD63012.1"/>
    <property type="molecule type" value="Genomic_DNA"/>
</dbReference>
<proteinExistence type="predicted"/>
<gene>
    <name evidence="1" type="ORF">M513_05112</name>
    <name evidence="2" type="ORF">M514_05112</name>
</gene>
<reference evidence="2 3" key="1">
    <citation type="journal article" date="2014" name="Nat. Genet.">
        <title>Genome and transcriptome of the porcine whipworm Trichuris suis.</title>
        <authorList>
            <person name="Jex A.R."/>
            <person name="Nejsum P."/>
            <person name="Schwarz E.M."/>
            <person name="Hu L."/>
            <person name="Young N.D."/>
            <person name="Hall R.S."/>
            <person name="Korhonen P.K."/>
            <person name="Liao S."/>
            <person name="Thamsborg S."/>
            <person name="Xia J."/>
            <person name="Xu P."/>
            <person name="Wang S."/>
            <person name="Scheerlinck J.P."/>
            <person name="Hofmann A."/>
            <person name="Sternberg P.W."/>
            <person name="Wang J."/>
            <person name="Gasser R.B."/>
        </authorList>
    </citation>
    <scope>NUCLEOTIDE SEQUENCE [LARGE SCALE GENOMIC DNA]</scope>
    <source>
        <strain evidence="2">DCEP-RM93F</strain>
        <strain evidence="1">DCEP-RM93M</strain>
    </source>
</reference>
<dbReference type="Proteomes" id="UP000030758">
    <property type="component" value="Unassembled WGS sequence"/>
</dbReference>
<organism evidence="2">
    <name type="scientific">Trichuris suis</name>
    <name type="common">pig whipworm</name>
    <dbReference type="NCBI Taxonomy" id="68888"/>
    <lineage>
        <taxon>Eukaryota</taxon>
        <taxon>Metazoa</taxon>
        <taxon>Ecdysozoa</taxon>
        <taxon>Nematoda</taxon>
        <taxon>Enoplea</taxon>
        <taxon>Dorylaimia</taxon>
        <taxon>Trichinellida</taxon>
        <taxon>Trichuridae</taxon>
        <taxon>Trichuris</taxon>
    </lineage>
</organism>
<evidence type="ECO:0000313" key="3">
    <source>
        <dbReference type="Proteomes" id="UP000030764"/>
    </source>
</evidence>
<name>A0A085N0L6_9BILA</name>
<dbReference type="Proteomes" id="UP000030764">
    <property type="component" value="Unassembled WGS sequence"/>
</dbReference>
<protein>
    <submittedName>
        <fullName evidence="2">Uncharacterized protein</fullName>
    </submittedName>
</protein>